<dbReference type="CDD" id="cd00117">
    <property type="entry name" value="TFP"/>
    <property type="match status" value="1"/>
</dbReference>
<sequence length="129" mass="14652">MLLKQMCLLYFCSVWLSIAQGLSCHSCTLENSNVQCNGQEAVTCNSSLDVCFTEVQRLDFGDSTYTKGCKSEEHCKNLQSLRCDVPRPNKCWTCCNSNLCNINNGWRQQSSKKLILLSLLLIILHQFFT</sequence>
<gene>
    <name evidence="5" type="ORF">EB796_022729</name>
</gene>
<dbReference type="Gene3D" id="2.10.60.10">
    <property type="entry name" value="CD59"/>
    <property type="match status" value="1"/>
</dbReference>
<dbReference type="EMBL" id="VXIV02003265">
    <property type="protein sequence ID" value="KAF6018967.1"/>
    <property type="molecule type" value="Genomic_DNA"/>
</dbReference>
<feature type="chain" id="PRO_5029483693" description="UPAR/Ly6 domain-containing protein" evidence="3">
    <location>
        <begin position="22"/>
        <end position="129"/>
    </location>
</feature>
<dbReference type="AlphaFoldDB" id="A0A7J7IZG7"/>
<evidence type="ECO:0000313" key="6">
    <source>
        <dbReference type="Proteomes" id="UP000593567"/>
    </source>
</evidence>
<dbReference type="InterPro" id="IPR016054">
    <property type="entry name" value="LY6_UPA_recep-like"/>
</dbReference>
<dbReference type="Pfam" id="PF00021">
    <property type="entry name" value="UPAR_LY6"/>
    <property type="match status" value="1"/>
</dbReference>
<keyword evidence="6" id="KW-1185">Reference proteome</keyword>
<evidence type="ECO:0000313" key="5">
    <source>
        <dbReference type="EMBL" id="KAF6018967.1"/>
    </source>
</evidence>
<comment type="caution">
    <text evidence="5">The sequence shown here is derived from an EMBL/GenBank/DDBJ whole genome shotgun (WGS) entry which is preliminary data.</text>
</comment>
<protein>
    <recommendedName>
        <fullName evidence="4">UPAR/Ly6 domain-containing protein</fullName>
    </recommendedName>
</protein>
<dbReference type="SUPFAM" id="SSF57302">
    <property type="entry name" value="Snake toxin-like"/>
    <property type="match status" value="1"/>
</dbReference>
<dbReference type="PANTHER" id="PTHR10036:SF3">
    <property type="entry name" value="PROTEIN SLEEPLESS-RELATED"/>
    <property type="match status" value="1"/>
</dbReference>
<keyword evidence="1 3" id="KW-0732">Signal</keyword>
<evidence type="ECO:0000256" key="1">
    <source>
        <dbReference type="ARBA" id="ARBA00022729"/>
    </source>
</evidence>
<feature type="domain" description="UPAR/Ly6" evidence="4">
    <location>
        <begin position="20"/>
        <end position="101"/>
    </location>
</feature>
<evidence type="ECO:0000256" key="3">
    <source>
        <dbReference type="SAM" id="SignalP"/>
    </source>
</evidence>
<name>A0A7J7IZG7_BUGNE</name>
<evidence type="ECO:0000256" key="2">
    <source>
        <dbReference type="ARBA" id="ARBA00023157"/>
    </source>
</evidence>
<reference evidence="5" key="1">
    <citation type="submission" date="2020-06" db="EMBL/GenBank/DDBJ databases">
        <title>Draft genome of Bugula neritina, a colonial animal packing powerful symbionts and potential medicines.</title>
        <authorList>
            <person name="Rayko M."/>
        </authorList>
    </citation>
    <scope>NUCLEOTIDE SEQUENCE [LARGE SCALE GENOMIC DNA]</scope>
    <source>
        <strain evidence="5">Kwan_BN1</strain>
    </source>
</reference>
<feature type="signal peptide" evidence="3">
    <location>
        <begin position="1"/>
        <end position="21"/>
    </location>
</feature>
<dbReference type="Proteomes" id="UP000593567">
    <property type="component" value="Unassembled WGS sequence"/>
</dbReference>
<dbReference type="InterPro" id="IPR045860">
    <property type="entry name" value="Snake_toxin-like_sf"/>
</dbReference>
<evidence type="ECO:0000259" key="4">
    <source>
        <dbReference type="Pfam" id="PF00021"/>
    </source>
</evidence>
<organism evidence="5 6">
    <name type="scientific">Bugula neritina</name>
    <name type="common">Brown bryozoan</name>
    <name type="synonym">Sertularia neritina</name>
    <dbReference type="NCBI Taxonomy" id="10212"/>
    <lineage>
        <taxon>Eukaryota</taxon>
        <taxon>Metazoa</taxon>
        <taxon>Spiralia</taxon>
        <taxon>Lophotrochozoa</taxon>
        <taxon>Bryozoa</taxon>
        <taxon>Gymnolaemata</taxon>
        <taxon>Cheilostomatida</taxon>
        <taxon>Flustrina</taxon>
        <taxon>Buguloidea</taxon>
        <taxon>Bugulidae</taxon>
        <taxon>Bugula</taxon>
    </lineage>
</organism>
<keyword evidence="2" id="KW-1015">Disulfide bond</keyword>
<dbReference type="PANTHER" id="PTHR10036">
    <property type="entry name" value="CD59 GLYCOPROTEIN"/>
    <property type="match status" value="1"/>
</dbReference>
<accession>A0A7J7IZG7</accession>
<proteinExistence type="predicted"/>